<dbReference type="AlphaFoldDB" id="A0A0B8T2F9"/>
<comment type="similarity">
    <text evidence="1">Belongs to the sigma-70 factor family. ECF subfamily.</text>
</comment>
<sequence length="189" mass="21775">MSKEKSDINFDLEILHGIATGNNLAIRKLYKLHFPAIAKMILNNQGSREEAQDIFQETVMVLYDKVSQGNFTLNSKLQTFLYAISKRLWLKQLTRGASKYHQDQIDSLEDSLAAEEAIEEHVLTEANLNQMEDALLTLGEPCKTILQDFYIKNASMTDICEKFGYTNPDNAKNQKYKCLQRLKKIFFKK</sequence>
<dbReference type="STRING" id="1229276.DI53_0738"/>
<keyword evidence="3" id="KW-0731">Sigma factor</keyword>
<dbReference type="InterPro" id="IPR036388">
    <property type="entry name" value="WH-like_DNA-bd_sf"/>
</dbReference>
<dbReference type="GO" id="GO:0016987">
    <property type="term" value="F:sigma factor activity"/>
    <property type="evidence" value="ECO:0007669"/>
    <property type="project" value="UniProtKB-KW"/>
</dbReference>
<dbReference type="Gene3D" id="1.10.10.10">
    <property type="entry name" value="Winged helix-like DNA-binding domain superfamily/Winged helix DNA-binding domain"/>
    <property type="match status" value="1"/>
</dbReference>
<evidence type="ECO:0000256" key="1">
    <source>
        <dbReference type="ARBA" id="ARBA00010641"/>
    </source>
</evidence>
<dbReference type="InterPro" id="IPR039425">
    <property type="entry name" value="RNA_pol_sigma-70-like"/>
</dbReference>
<reference evidence="7 8" key="2">
    <citation type="journal article" date="2015" name="PLoS ONE">
        <title>Whole-Genome Optical Mapping and Finished Genome Sequence of Sphingobacterium deserti sp. nov., a New Species Isolated from the Western Desert of China.</title>
        <authorList>
            <person name="Teng C."/>
            <person name="Zhou Z."/>
            <person name="Molnar I."/>
            <person name="Li X."/>
            <person name="Tang R."/>
            <person name="Chen M."/>
            <person name="Wang L."/>
            <person name="Su S."/>
            <person name="Zhang W."/>
            <person name="Lin M."/>
        </authorList>
    </citation>
    <scope>NUCLEOTIDE SEQUENCE [LARGE SCALE GENOMIC DNA]</scope>
    <source>
        <strain evidence="8">ACCC05744</strain>
    </source>
</reference>
<evidence type="ECO:0000256" key="3">
    <source>
        <dbReference type="ARBA" id="ARBA00023082"/>
    </source>
</evidence>
<name>A0A0B8T2F9_9SPHI</name>
<keyword evidence="8" id="KW-1185">Reference proteome</keyword>
<dbReference type="Pfam" id="PF04542">
    <property type="entry name" value="Sigma70_r2"/>
    <property type="match status" value="1"/>
</dbReference>
<dbReference type="OrthoDB" id="1099849at2"/>
<organism evidence="7 8">
    <name type="scientific">Sphingobacterium deserti</name>
    <dbReference type="NCBI Taxonomy" id="1229276"/>
    <lineage>
        <taxon>Bacteria</taxon>
        <taxon>Pseudomonadati</taxon>
        <taxon>Bacteroidota</taxon>
        <taxon>Sphingobacteriia</taxon>
        <taxon>Sphingobacteriales</taxon>
        <taxon>Sphingobacteriaceae</taxon>
        <taxon>Sphingobacterium</taxon>
    </lineage>
</organism>
<feature type="domain" description="RNA polymerase sigma-70 region 2" evidence="6">
    <location>
        <begin position="29"/>
        <end position="95"/>
    </location>
</feature>
<dbReference type="Gene3D" id="1.10.1740.10">
    <property type="match status" value="1"/>
</dbReference>
<keyword evidence="2" id="KW-0805">Transcription regulation</keyword>
<dbReference type="SUPFAM" id="SSF88946">
    <property type="entry name" value="Sigma2 domain of RNA polymerase sigma factors"/>
    <property type="match status" value="1"/>
</dbReference>
<evidence type="ECO:0000313" key="8">
    <source>
        <dbReference type="Proteomes" id="UP000031802"/>
    </source>
</evidence>
<dbReference type="Proteomes" id="UP000031802">
    <property type="component" value="Unassembled WGS sequence"/>
</dbReference>
<dbReference type="PANTHER" id="PTHR43133">
    <property type="entry name" value="RNA POLYMERASE ECF-TYPE SIGMA FACTO"/>
    <property type="match status" value="1"/>
</dbReference>
<dbReference type="InterPro" id="IPR013324">
    <property type="entry name" value="RNA_pol_sigma_r3/r4-like"/>
</dbReference>
<reference evidence="8" key="1">
    <citation type="submission" date="2014-04" db="EMBL/GenBank/DDBJ databases">
        <title>Whole-Genome optical mapping and complete genome sequence of Sphingobacterium deserti sp. nov., a new spaces isolated from desert in the west of China.</title>
        <authorList>
            <person name="Teng C."/>
            <person name="Zhou Z."/>
            <person name="Li X."/>
            <person name="Chen M."/>
            <person name="Lin M."/>
            <person name="Wang L."/>
            <person name="Su S."/>
            <person name="Zhang C."/>
            <person name="Zhang W."/>
        </authorList>
    </citation>
    <scope>NUCLEOTIDE SEQUENCE [LARGE SCALE GENOMIC DNA]</scope>
    <source>
        <strain evidence="8">ACCC05744</strain>
    </source>
</reference>
<keyword evidence="5" id="KW-0804">Transcription</keyword>
<dbReference type="InterPro" id="IPR013325">
    <property type="entry name" value="RNA_pol_sigma_r2"/>
</dbReference>
<accession>A0A0B8T2F9</accession>
<dbReference type="PATRIC" id="fig|1229276.3.peg.762"/>
<protein>
    <submittedName>
        <fullName evidence="7">RNA polymerase, sigma-24 subunit, ECF subfamily</fullName>
    </submittedName>
</protein>
<dbReference type="GO" id="GO:0006352">
    <property type="term" value="P:DNA-templated transcription initiation"/>
    <property type="evidence" value="ECO:0007669"/>
    <property type="project" value="InterPro"/>
</dbReference>
<dbReference type="PANTHER" id="PTHR43133:SF8">
    <property type="entry name" value="RNA POLYMERASE SIGMA FACTOR HI_1459-RELATED"/>
    <property type="match status" value="1"/>
</dbReference>
<dbReference type="RefSeq" id="WP_037495473.1">
    <property type="nucleotide sequence ID" value="NZ_JJMU01000011.1"/>
</dbReference>
<evidence type="ECO:0000259" key="6">
    <source>
        <dbReference type="Pfam" id="PF04542"/>
    </source>
</evidence>
<dbReference type="GO" id="GO:0003677">
    <property type="term" value="F:DNA binding"/>
    <property type="evidence" value="ECO:0007669"/>
    <property type="project" value="UniProtKB-KW"/>
</dbReference>
<evidence type="ECO:0000256" key="5">
    <source>
        <dbReference type="ARBA" id="ARBA00023163"/>
    </source>
</evidence>
<dbReference type="EMBL" id="JJMU01000011">
    <property type="protein sequence ID" value="KGE15472.1"/>
    <property type="molecule type" value="Genomic_DNA"/>
</dbReference>
<dbReference type="NCBIfam" id="TIGR02937">
    <property type="entry name" value="sigma70-ECF"/>
    <property type="match status" value="1"/>
</dbReference>
<dbReference type="eggNOG" id="COG1595">
    <property type="taxonomic scope" value="Bacteria"/>
</dbReference>
<dbReference type="InterPro" id="IPR014284">
    <property type="entry name" value="RNA_pol_sigma-70_dom"/>
</dbReference>
<gene>
    <name evidence="7" type="ORF">DI53_0738</name>
</gene>
<evidence type="ECO:0000256" key="4">
    <source>
        <dbReference type="ARBA" id="ARBA00023125"/>
    </source>
</evidence>
<evidence type="ECO:0000256" key="2">
    <source>
        <dbReference type="ARBA" id="ARBA00023015"/>
    </source>
</evidence>
<comment type="caution">
    <text evidence="7">The sequence shown here is derived from an EMBL/GenBank/DDBJ whole genome shotgun (WGS) entry which is preliminary data.</text>
</comment>
<evidence type="ECO:0000313" key="7">
    <source>
        <dbReference type="EMBL" id="KGE15472.1"/>
    </source>
</evidence>
<dbReference type="InterPro" id="IPR007627">
    <property type="entry name" value="RNA_pol_sigma70_r2"/>
</dbReference>
<dbReference type="SUPFAM" id="SSF88659">
    <property type="entry name" value="Sigma3 and sigma4 domains of RNA polymerase sigma factors"/>
    <property type="match status" value="1"/>
</dbReference>
<keyword evidence="4" id="KW-0238">DNA-binding</keyword>
<proteinExistence type="inferred from homology"/>